<feature type="transmembrane region" description="Helical" evidence="8">
    <location>
        <begin position="57"/>
        <end position="78"/>
    </location>
</feature>
<evidence type="ECO:0000313" key="12">
    <source>
        <dbReference type="Proteomes" id="UP000186883"/>
    </source>
</evidence>
<evidence type="ECO:0000256" key="1">
    <source>
        <dbReference type="ARBA" id="ARBA00004651"/>
    </source>
</evidence>
<dbReference type="Proteomes" id="UP000186883">
    <property type="component" value="Unassembled WGS sequence"/>
</dbReference>
<evidence type="ECO:0000256" key="2">
    <source>
        <dbReference type="ARBA" id="ARBA00022448"/>
    </source>
</evidence>
<dbReference type="InterPro" id="IPR000390">
    <property type="entry name" value="Small_drug/metabolite_transptr"/>
</dbReference>
<dbReference type="SUPFAM" id="SSF103481">
    <property type="entry name" value="Multidrug resistance efflux transporter EmrE"/>
    <property type="match status" value="1"/>
</dbReference>
<feature type="transmembrane region" description="Helical" evidence="8">
    <location>
        <begin position="30"/>
        <end position="51"/>
    </location>
</feature>
<reference evidence="10 12" key="2">
    <citation type="submission" date="2016-11" db="EMBL/GenBank/DDBJ databases">
        <title>Genome sequencing of Amycolatopsis regifaucium.</title>
        <authorList>
            <person name="Mayilraj S."/>
            <person name="Kaur N."/>
        </authorList>
    </citation>
    <scope>NUCLEOTIDE SEQUENCE [LARGE SCALE GENOMIC DNA]</scope>
    <source>
        <strain evidence="10 12">GY080</strain>
    </source>
</reference>
<sequence length="106" mass="11382">MHWLYLGIAIVFEVAFIFAARAAEGFTKPWPSVFSILCSAIVIYLLSLVMLDIDVAVAYTILIGGGTIGAIVFGRIFLQERVTAIRMTCFAFIVLGIAGLHATVGG</sequence>
<evidence type="ECO:0000256" key="7">
    <source>
        <dbReference type="RuleBase" id="RU003942"/>
    </source>
</evidence>
<dbReference type="EMBL" id="LOBU02000031">
    <property type="protein sequence ID" value="OKA03462.1"/>
    <property type="molecule type" value="Genomic_DNA"/>
</dbReference>
<feature type="transmembrane region" description="Helical" evidence="8">
    <location>
        <begin position="85"/>
        <end position="104"/>
    </location>
</feature>
<keyword evidence="4 7" id="KW-0812">Transmembrane</keyword>
<evidence type="ECO:0000256" key="6">
    <source>
        <dbReference type="ARBA" id="ARBA00023136"/>
    </source>
</evidence>
<comment type="subcellular location">
    <subcellularLocation>
        <location evidence="1 7">Cell membrane</location>
        <topology evidence="1 7">Multi-pass membrane protein</topology>
    </subcellularLocation>
</comment>
<comment type="caution">
    <text evidence="9">The sequence shown here is derived from an EMBL/GenBank/DDBJ whole genome shotgun (WGS) entry which is preliminary data.</text>
</comment>
<evidence type="ECO:0000256" key="8">
    <source>
        <dbReference type="SAM" id="Phobius"/>
    </source>
</evidence>
<dbReference type="AlphaFoldDB" id="A0A154MQB3"/>
<evidence type="ECO:0000313" key="10">
    <source>
        <dbReference type="EMBL" id="OKA03462.1"/>
    </source>
</evidence>
<dbReference type="PANTHER" id="PTHR30561">
    <property type="entry name" value="SMR FAMILY PROTON-DEPENDENT DRUG EFFLUX TRANSPORTER SUGE"/>
    <property type="match status" value="1"/>
</dbReference>
<evidence type="ECO:0000256" key="3">
    <source>
        <dbReference type="ARBA" id="ARBA00022475"/>
    </source>
</evidence>
<keyword evidence="2" id="KW-0813">Transport</keyword>
<dbReference type="InterPro" id="IPR037185">
    <property type="entry name" value="EmrE-like"/>
</dbReference>
<evidence type="ECO:0000313" key="9">
    <source>
        <dbReference type="EMBL" id="KZB86518.1"/>
    </source>
</evidence>
<keyword evidence="3" id="KW-1003">Cell membrane</keyword>
<dbReference type="PANTHER" id="PTHR30561:SF1">
    <property type="entry name" value="MULTIDRUG TRANSPORTER EMRE"/>
    <property type="match status" value="1"/>
</dbReference>
<evidence type="ECO:0000256" key="5">
    <source>
        <dbReference type="ARBA" id="ARBA00022989"/>
    </source>
</evidence>
<evidence type="ECO:0008006" key="13">
    <source>
        <dbReference type="Google" id="ProtNLM"/>
    </source>
</evidence>
<evidence type="ECO:0000256" key="4">
    <source>
        <dbReference type="ARBA" id="ARBA00022692"/>
    </source>
</evidence>
<name>A0A154MQB3_9PSEU</name>
<evidence type="ECO:0000313" key="11">
    <source>
        <dbReference type="Proteomes" id="UP000076321"/>
    </source>
</evidence>
<dbReference type="Gene3D" id="1.10.3730.20">
    <property type="match status" value="1"/>
</dbReference>
<dbReference type="RefSeq" id="WP_061989970.1">
    <property type="nucleotide sequence ID" value="NZ_FOPQ01000016.1"/>
</dbReference>
<reference evidence="9 11" key="1">
    <citation type="submission" date="2015-12" db="EMBL/GenBank/DDBJ databases">
        <title>Amycolatopsis regifaucium genome sequencing and assembly.</title>
        <authorList>
            <person name="Mayilraj S."/>
        </authorList>
    </citation>
    <scope>NUCLEOTIDE SEQUENCE [LARGE SCALE GENOMIC DNA]</scope>
    <source>
        <strain evidence="9 11">GY080</strain>
    </source>
</reference>
<keyword evidence="6 8" id="KW-0472">Membrane</keyword>
<dbReference type="GO" id="GO:0005886">
    <property type="term" value="C:plasma membrane"/>
    <property type="evidence" value="ECO:0007669"/>
    <property type="project" value="UniProtKB-SubCell"/>
</dbReference>
<dbReference type="Pfam" id="PF00893">
    <property type="entry name" value="Multi_Drug_Res"/>
    <property type="match status" value="1"/>
</dbReference>
<dbReference type="InterPro" id="IPR045324">
    <property type="entry name" value="Small_multidrug_res"/>
</dbReference>
<dbReference type="GO" id="GO:0022857">
    <property type="term" value="F:transmembrane transporter activity"/>
    <property type="evidence" value="ECO:0007669"/>
    <property type="project" value="InterPro"/>
</dbReference>
<protein>
    <recommendedName>
        <fullName evidence="13">QacE family quaternary ammonium compound efflux SMR transporter</fullName>
    </recommendedName>
</protein>
<proteinExistence type="inferred from homology"/>
<keyword evidence="12" id="KW-1185">Reference proteome</keyword>
<dbReference type="Proteomes" id="UP000076321">
    <property type="component" value="Unassembled WGS sequence"/>
</dbReference>
<dbReference type="OrthoDB" id="9808638at2"/>
<accession>A0A154MQB3</accession>
<comment type="similarity">
    <text evidence="7">Belongs to the drug/metabolite transporter (DMT) superfamily. Small multidrug resistance (SMR) (TC 2.A.7.1) family.</text>
</comment>
<keyword evidence="5 8" id="KW-1133">Transmembrane helix</keyword>
<organism evidence="9 11">
    <name type="scientific">Amycolatopsis regifaucium</name>
    <dbReference type="NCBI Taxonomy" id="546365"/>
    <lineage>
        <taxon>Bacteria</taxon>
        <taxon>Bacillati</taxon>
        <taxon>Actinomycetota</taxon>
        <taxon>Actinomycetes</taxon>
        <taxon>Pseudonocardiales</taxon>
        <taxon>Pseudonocardiaceae</taxon>
        <taxon>Amycolatopsis</taxon>
    </lineage>
</organism>
<dbReference type="EMBL" id="LQCI01000007">
    <property type="protein sequence ID" value="KZB86518.1"/>
    <property type="molecule type" value="Genomic_DNA"/>
</dbReference>
<feature type="transmembrane region" description="Helical" evidence="8">
    <location>
        <begin position="6"/>
        <end position="23"/>
    </location>
</feature>
<gene>
    <name evidence="10" type="ORF">ATP06_0235740</name>
    <name evidence="9" type="ORF">AVL48_26095</name>
</gene>